<dbReference type="GO" id="GO:0022857">
    <property type="term" value="F:transmembrane transporter activity"/>
    <property type="evidence" value="ECO:0007669"/>
    <property type="project" value="InterPro"/>
</dbReference>
<dbReference type="PANTHER" id="PTHR23507:SF39">
    <property type="entry name" value="GH23453P-RELATED"/>
    <property type="match status" value="1"/>
</dbReference>
<dbReference type="Gene3D" id="1.20.1250.20">
    <property type="entry name" value="MFS general substrate transporter like domains"/>
    <property type="match status" value="1"/>
</dbReference>
<feature type="transmembrane region" description="Helical" evidence="5">
    <location>
        <begin position="101"/>
        <end position="122"/>
    </location>
</feature>
<evidence type="ECO:0000256" key="1">
    <source>
        <dbReference type="ARBA" id="ARBA00004141"/>
    </source>
</evidence>
<gene>
    <name evidence="7" type="ORF">NQ315_009507</name>
</gene>
<feature type="transmembrane region" description="Helical" evidence="5">
    <location>
        <begin position="195"/>
        <end position="216"/>
    </location>
</feature>
<evidence type="ECO:0000256" key="3">
    <source>
        <dbReference type="ARBA" id="ARBA00022989"/>
    </source>
</evidence>
<feature type="transmembrane region" description="Helical" evidence="5">
    <location>
        <begin position="293"/>
        <end position="315"/>
    </location>
</feature>
<comment type="subcellular location">
    <subcellularLocation>
        <location evidence="1">Membrane</location>
        <topology evidence="1">Multi-pass membrane protein</topology>
    </subcellularLocation>
</comment>
<name>A0AAV8WH83_9CUCU</name>
<dbReference type="PROSITE" id="PS00216">
    <property type="entry name" value="SUGAR_TRANSPORT_1"/>
    <property type="match status" value="1"/>
</dbReference>
<dbReference type="InterPro" id="IPR011701">
    <property type="entry name" value="MFS"/>
</dbReference>
<feature type="transmembrane region" description="Helical" evidence="5">
    <location>
        <begin position="383"/>
        <end position="405"/>
    </location>
</feature>
<keyword evidence="8" id="KW-1185">Reference proteome</keyword>
<feature type="transmembrane region" description="Helical" evidence="5">
    <location>
        <begin position="417"/>
        <end position="438"/>
    </location>
</feature>
<accession>A0AAV8WH83</accession>
<dbReference type="InterPro" id="IPR020846">
    <property type="entry name" value="MFS_dom"/>
</dbReference>
<keyword evidence="4 5" id="KW-0472">Membrane</keyword>
<keyword evidence="3 5" id="KW-1133">Transmembrane helix</keyword>
<feature type="transmembrane region" description="Helical" evidence="5">
    <location>
        <begin position="128"/>
        <end position="155"/>
    </location>
</feature>
<dbReference type="Proteomes" id="UP001159042">
    <property type="component" value="Unassembled WGS sequence"/>
</dbReference>
<dbReference type="InterPro" id="IPR036259">
    <property type="entry name" value="MFS_trans_sf"/>
</dbReference>
<dbReference type="InterPro" id="IPR005829">
    <property type="entry name" value="Sugar_transporter_CS"/>
</dbReference>
<feature type="domain" description="Major facilitator superfamily (MFS) profile" evidence="6">
    <location>
        <begin position="3"/>
        <end position="440"/>
    </location>
</feature>
<feature type="transmembrane region" description="Helical" evidence="5">
    <location>
        <begin position="12"/>
        <end position="31"/>
    </location>
</feature>
<sequence length="466" mass="51369">MAVAVTVEVPLFLTFFSFVLVGSVYTNLIIYRTCYLSLGYNETECALLGTVYNNETEKLEKLVEPYAAVVNMVRTTTESVFSVLLCLFIGPWSDRFGRKPVIIVSLIGGTLSLLLVSIFSYFPKLSPWYSVVCSIPVLVTGGGAAYLSVILSYITDVSNEESRGMRMALFEGVLAGGILLGNISSSYLFYATSYVWVFAIAAAISALGLLYTIFFIPESLQNPETQGKLRGFFQISNLMDMALTTFKRRERYIRTLILLNLVLLTIVIFIINGDSGIMFLYLREKFDWTLTKFTLFSSATNVVWIVSTMGGTYLLHKILKIEETVLLLIGLIFALVSALLQGLAKTDAYLYTAGGVRCFSGMISPMSRSLISKLVPDNEIAKIFSMIMASEFLFGLGGSPLYTAIYNSTINSDPGVFNYLTAGLYAIGMVLTITMIIIQKIDSPYNQLNNEEAEETNASVVNGAIN</sequence>
<dbReference type="Pfam" id="PF07690">
    <property type="entry name" value="MFS_1"/>
    <property type="match status" value="1"/>
</dbReference>
<protein>
    <recommendedName>
        <fullName evidence="6">Major facilitator superfamily (MFS) profile domain-containing protein</fullName>
    </recommendedName>
</protein>
<evidence type="ECO:0000256" key="4">
    <source>
        <dbReference type="ARBA" id="ARBA00023136"/>
    </source>
</evidence>
<evidence type="ECO:0000256" key="5">
    <source>
        <dbReference type="SAM" id="Phobius"/>
    </source>
</evidence>
<dbReference type="AlphaFoldDB" id="A0AAV8WH83"/>
<dbReference type="PROSITE" id="PS50850">
    <property type="entry name" value="MFS"/>
    <property type="match status" value="1"/>
</dbReference>
<feature type="transmembrane region" description="Helical" evidence="5">
    <location>
        <begin position="256"/>
        <end position="281"/>
    </location>
</feature>
<evidence type="ECO:0000313" key="7">
    <source>
        <dbReference type="EMBL" id="KAJ8925662.1"/>
    </source>
</evidence>
<comment type="caution">
    <text evidence="7">The sequence shown here is derived from an EMBL/GenBank/DDBJ whole genome shotgun (WGS) entry which is preliminary data.</text>
</comment>
<feature type="transmembrane region" description="Helical" evidence="5">
    <location>
        <begin position="324"/>
        <end position="343"/>
    </location>
</feature>
<feature type="transmembrane region" description="Helical" evidence="5">
    <location>
        <begin position="167"/>
        <end position="189"/>
    </location>
</feature>
<organism evidence="7 8">
    <name type="scientific">Exocentrus adspersus</name>
    <dbReference type="NCBI Taxonomy" id="1586481"/>
    <lineage>
        <taxon>Eukaryota</taxon>
        <taxon>Metazoa</taxon>
        <taxon>Ecdysozoa</taxon>
        <taxon>Arthropoda</taxon>
        <taxon>Hexapoda</taxon>
        <taxon>Insecta</taxon>
        <taxon>Pterygota</taxon>
        <taxon>Neoptera</taxon>
        <taxon>Endopterygota</taxon>
        <taxon>Coleoptera</taxon>
        <taxon>Polyphaga</taxon>
        <taxon>Cucujiformia</taxon>
        <taxon>Chrysomeloidea</taxon>
        <taxon>Cerambycidae</taxon>
        <taxon>Lamiinae</taxon>
        <taxon>Acanthocinini</taxon>
        <taxon>Exocentrus</taxon>
    </lineage>
</organism>
<keyword evidence="2 5" id="KW-0812">Transmembrane</keyword>
<dbReference type="SUPFAM" id="SSF103473">
    <property type="entry name" value="MFS general substrate transporter"/>
    <property type="match status" value="1"/>
</dbReference>
<dbReference type="PANTHER" id="PTHR23507">
    <property type="entry name" value="ZGC:174356"/>
    <property type="match status" value="1"/>
</dbReference>
<evidence type="ECO:0000259" key="6">
    <source>
        <dbReference type="PROSITE" id="PS50850"/>
    </source>
</evidence>
<dbReference type="GO" id="GO:0016020">
    <property type="term" value="C:membrane"/>
    <property type="evidence" value="ECO:0007669"/>
    <property type="project" value="UniProtKB-SubCell"/>
</dbReference>
<reference evidence="7 8" key="1">
    <citation type="journal article" date="2023" name="Insect Mol. Biol.">
        <title>Genome sequencing provides insights into the evolution of gene families encoding plant cell wall-degrading enzymes in longhorned beetles.</title>
        <authorList>
            <person name="Shin N.R."/>
            <person name="Okamura Y."/>
            <person name="Kirsch R."/>
            <person name="Pauchet Y."/>
        </authorList>
    </citation>
    <scope>NUCLEOTIDE SEQUENCE [LARGE SCALE GENOMIC DNA]</scope>
    <source>
        <strain evidence="7">EAD_L_NR</strain>
    </source>
</reference>
<evidence type="ECO:0000256" key="2">
    <source>
        <dbReference type="ARBA" id="ARBA00022692"/>
    </source>
</evidence>
<proteinExistence type="predicted"/>
<evidence type="ECO:0000313" key="8">
    <source>
        <dbReference type="Proteomes" id="UP001159042"/>
    </source>
</evidence>
<dbReference type="EMBL" id="JANEYG010000001">
    <property type="protein sequence ID" value="KAJ8925662.1"/>
    <property type="molecule type" value="Genomic_DNA"/>
</dbReference>